<dbReference type="GO" id="GO:0004725">
    <property type="term" value="F:protein tyrosine phosphatase activity"/>
    <property type="evidence" value="ECO:0007669"/>
    <property type="project" value="TreeGrafter"/>
</dbReference>
<dbReference type="Pfam" id="PF22784">
    <property type="entry name" value="PTP-SAK"/>
    <property type="match status" value="1"/>
</dbReference>
<dbReference type="EMBL" id="CADEPM010000008">
    <property type="protein sequence ID" value="CAB3409018.1"/>
    <property type="molecule type" value="Genomic_DNA"/>
</dbReference>
<dbReference type="PANTHER" id="PTHR12305">
    <property type="entry name" value="PHOSPHATASE WITH HOMOLOGY TO TENSIN"/>
    <property type="match status" value="1"/>
</dbReference>
<dbReference type="SUPFAM" id="SSF52799">
    <property type="entry name" value="(Phosphotyrosine protein) phosphatases II"/>
    <property type="match status" value="1"/>
</dbReference>
<dbReference type="GO" id="GO:0016314">
    <property type="term" value="F:phosphatidylinositol-3,4,5-trisphosphate 3-phosphatase activity"/>
    <property type="evidence" value="ECO:0007669"/>
    <property type="project" value="UniProtKB-EC"/>
</dbReference>
<evidence type="ECO:0000256" key="1">
    <source>
        <dbReference type="ARBA" id="ARBA00004487"/>
    </source>
</evidence>
<feature type="compositionally biased region" description="Basic and acidic residues" evidence="6">
    <location>
        <begin position="49"/>
        <end position="70"/>
    </location>
</feature>
<dbReference type="GO" id="GO:0005886">
    <property type="term" value="C:plasma membrane"/>
    <property type="evidence" value="ECO:0007669"/>
    <property type="project" value="TreeGrafter"/>
</dbReference>
<dbReference type="InterPro" id="IPR029023">
    <property type="entry name" value="Tensin_phosphatase"/>
</dbReference>
<organism evidence="9 10">
    <name type="scientific">Caenorhabditis bovis</name>
    <dbReference type="NCBI Taxonomy" id="2654633"/>
    <lineage>
        <taxon>Eukaryota</taxon>
        <taxon>Metazoa</taxon>
        <taxon>Ecdysozoa</taxon>
        <taxon>Nematoda</taxon>
        <taxon>Chromadorea</taxon>
        <taxon>Rhabditida</taxon>
        <taxon>Rhabditina</taxon>
        <taxon>Rhabditomorpha</taxon>
        <taxon>Rhabditoidea</taxon>
        <taxon>Rhabditidae</taxon>
        <taxon>Peloderinae</taxon>
        <taxon>Caenorhabditis</taxon>
    </lineage>
</organism>
<dbReference type="Gene3D" id="3.90.190.10">
    <property type="entry name" value="Protein tyrosine phosphatase superfamily"/>
    <property type="match status" value="1"/>
</dbReference>
<feature type="region of interest" description="Disordered" evidence="6">
    <location>
        <begin position="646"/>
        <end position="672"/>
    </location>
</feature>
<dbReference type="InterPro" id="IPR003595">
    <property type="entry name" value="Tyr_Pase_cat"/>
</dbReference>
<evidence type="ECO:0000256" key="2">
    <source>
        <dbReference type="ARBA" id="ARBA00007881"/>
    </source>
</evidence>
<evidence type="ECO:0000256" key="6">
    <source>
        <dbReference type="SAM" id="MobiDB-lite"/>
    </source>
</evidence>
<evidence type="ECO:0000256" key="4">
    <source>
        <dbReference type="ARBA" id="ARBA00022801"/>
    </source>
</evidence>
<feature type="domain" description="Phosphatase tensin-type" evidence="8">
    <location>
        <begin position="89"/>
        <end position="260"/>
    </location>
</feature>
<dbReference type="InterPro" id="IPR000387">
    <property type="entry name" value="Tyr_Pase_dom"/>
</dbReference>
<dbReference type="EC" id="3.1.3.67" evidence="3"/>
<proteinExistence type="inferred from homology"/>
<feature type="compositionally biased region" description="Low complexity" evidence="6">
    <location>
        <begin position="503"/>
        <end position="513"/>
    </location>
</feature>
<feature type="region of interest" description="Disordered" evidence="6">
    <location>
        <begin position="724"/>
        <end position="795"/>
    </location>
</feature>
<dbReference type="GO" id="GO:0051896">
    <property type="term" value="P:regulation of phosphatidylinositol 3-kinase/protein kinase B signal transduction"/>
    <property type="evidence" value="ECO:0007669"/>
    <property type="project" value="TreeGrafter"/>
</dbReference>
<dbReference type="PANTHER" id="PTHR12305:SF81">
    <property type="entry name" value="PHOSPHATIDYLINOSITOL 3,4,5-TRISPHOSPHATE 3-PHOSPHATASE AND DUAL-SPECIFICITY PROTEIN PHOSPHATASE PTEN"/>
    <property type="match status" value="1"/>
</dbReference>
<name>A0A8S1EZ71_9PELO</name>
<comment type="subcellular location">
    <subcellularLocation>
        <location evidence="1">Cell projection</location>
        <location evidence="1">Neuron projection</location>
    </subcellularLocation>
</comment>
<comment type="similarity">
    <text evidence="2">Belongs to the PTEN phosphatase protein family.</text>
</comment>
<dbReference type="OrthoDB" id="16692at2759"/>
<feature type="compositionally biased region" description="Polar residues" evidence="6">
    <location>
        <begin position="13"/>
        <end position="29"/>
    </location>
</feature>
<feature type="domain" description="Tyrosine specific protein phosphatases" evidence="7">
    <location>
        <begin position="177"/>
        <end position="248"/>
    </location>
</feature>
<evidence type="ECO:0000313" key="9">
    <source>
        <dbReference type="EMBL" id="CAB3409018.1"/>
    </source>
</evidence>
<dbReference type="PROSITE" id="PS50056">
    <property type="entry name" value="TYR_PHOSPHATASE_2"/>
    <property type="match status" value="1"/>
</dbReference>
<keyword evidence="4" id="KW-0378">Hydrolase</keyword>
<gene>
    <name evidence="9" type="ORF">CBOVIS_LOCUS10724</name>
</gene>
<dbReference type="GO" id="GO:0043491">
    <property type="term" value="P:phosphatidylinositol 3-kinase/protein kinase B signal transduction"/>
    <property type="evidence" value="ECO:0007669"/>
    <property type="project" value="TreeGrafter"/>
</dbReference>
<evidence type="ECO:0000256" key="3">
    <source>
        <dbReference type="ARBA" id="ARBA00013015"/>
    </source>
</evidence>
<dbReference type="InterPro" id="IPR051281">
    <property type="entry name" value="Dual-spec_lipid-protein_phosph"/>
</dbReference>
<dbReference type="GO" id="GO:0005829">
    <property type="term" value="C:cytosol"/>
    <property type="evidence" value="ECO:0007669"/>
    <property type="project" value="TreeGrafter"/>
</dbReference>
<dbReference type="SMART" id="SM00404">
    <property type="entry name" value="PTPc_motif"/>
    <property type="match status" value="1"/>
</dbReference>
<sequence>MPKEKPVAAGSEPCTSNMSKMPRNSNLHSRTGRHRKQSSSTSSEASGDEEPKQEMAVRRRERSDRDGPLEGLKEMVCSKFRVIVSQNRRRIKTDGFDLDLTYITDRIIAMGYPANATEALYRNSMKHIIRFLEKRHKDHYKVFNLRGQYSYDPANFKNRVVSFEMTDHHPPRLELMAPFCREVHEWLCEDPRNVVAVHCKAGKGRTGVMICAYLSYCCFYPSPRQNMDYYSVVRTRNNKGVTIPSQRRYVYYYDHLRKHKLNYLPCRMQLVGIYLERPPKSRGPLMRDQLSMRVANGDVDVYYGQPMNIADDVWAEEETAWAGHVVSKGFDSYDPNCPVPNEDVISRRAYGWTVPSTQPVFLEGDVRVDLYVHKKFINIFTSTGRNKLGHIWFNTMFSCPGACGGDPYVHGDEAHPYPEGETTIAARKKQFTIGDDEVYSSNVNRESEDTFDEPLKQKQSQVDSLQSCDIADINPLPLVARSGQSKSSPLLSPERSPATSVGAMSSPSMSSAATLTPKSKERKDAARKSTSRLSKASKAAKRIFTSSEGAKSRASEPAINVSAVSPSHRRSTPEAVYSSTVPSRPPLNFDELQISEPPGLNRHCPEESLDRIYREKGRIPPRYAISKMLVEAHEKELVQDVYNERRRSVPSEGEPVKCAPEGKPNASGPNRLLRNFDEHVSVFPIMEIDRACKNDSIQTGFKDFDALKLESEGVATNASNEFGLLDDTDVDNEVRSYHPDPGSNWDNSASSRSSSSSEDVQIQPNSSMITTDYSGIDSSVNEATGNVVDQASNDN</sequence>
<dbReference type="GO" id="GO:0005634">
    <property type="term" value="C:nucleus"/>
    <property type="evidence" value="ECO:0007669"/>
    <property type="project" value="TreeGrafter"/>
</dbReference>
<keyword evidence="10" id="KW-1185">Reference proteome</keyword>
<dbReference type="Proteomes" id="UP000494206">
    <property type="component" value="Unassembled WGS sequence"/>
</dbReference>
<keyword evidence="5" id="KW-0904">Protein phosphatase</keyword>
<dbReference type="PROSITE" id="PS00383">
    <property type="entry name" value="TYR_PHOSPHATASE_1"/>
    <property type="match status" value="1"/>
</dbReference>
<reference evidence="9 10" key="1">
    <citation type="submission" date="2020-04" db="EMBL/GenBank/DDBJ databases">
        <authorList>
            <person name="Laetsch R D."/>
            <person name="Stevens L."/>
            <person name="Kumar S."/>
            <person name="Blaxter L. M."/>
        </authorList>
    </citation>
    <scope>NUCLEOTIDE SEQUENCE [LARGE SCALE GENOMIC DNA]</scope>
</reference>
<dbReference type="GO" id="GO:0048870">
    <property type="term" value="P:cell motility"/>
    <property type="evidence" value="ECO:0007669"/>
    <property type="project" value="TreeGrafter"/>
</dbReference>
<feature type="compositionally biased region" description="Low complexity" evidence="6">
    <location>
        <begin position="748"/>
        <end position="757"/>
    </location>
</feature>
<feature type="region of interest" description="Disordered" evidence="6">
    <location>
        <begin position="1"/>
        <end position="70"/>
    </location>
</feature>
<feature type="compositionally biased region" description="Basic and acidic residues" evidence="6">
    <location>
        <begin position="518"/>
        <end position="527"/>
    </location>
</feature>
<evidence type="ECO:0000259" key="8">
    <source>
        <dbReference type="PROSITE" id="PS51181"/>
    </source>
</evidence>
<dbReference type="GO" id="GO:0043005">
    <property type="term" value="C:neuron projection"/>
    <property type="evidence" value="ECO:0007669"/>
    <property type="project" value="UniProtKB-SubCell"/>
</dbReference>
<dbReference type="GO" id="GO:0046856">
    <property type="term" value="P:phosphatidylinositol dephosphorylation"/>
    <property type="evidence" value="ECO:0007669"/>
    <property type="project" value="TreeGrafter"/>
</dbReference>
<protein>
    <recommendedName>
        <fullName evidence="3">phosphatidylinositol-3,4,5-trisphosphate 3-phosphatase</fullName>
        <ecNumber evidence="3">3.1.3.67</ecNumber>
    </recommendedName>
</protein>
<dbReference type="FunFam" id="3.90.190.10:FF:000029">
    <property type="entry name" value="Phosphatidylinositol 3,4,5-trisphosphate 3-phosphatase and dual-specificity protein phosphatase PTEN"/>
    <property type="match status" value="1"/>
</dbReference>
<evidence type="ECO:0000313" key="10">
    <source>
        <dbReference type="Proteomes" id="UP000494206"/>
    </source>
</evidence>
<evidence type="ECO:0000256" key="5">
    <source>
        <dbReference type="ARBA" id="ARBA00022912"/>
    </source>
</evidence>
<dbReference type="InterPro" id="IPR016130">
    <property type="entry name" value="Tyr_Pase_AS"/>
</dbReference>
<dbReference type="InterPro" id="IPR045101">
    <property type="entry name" value="PTP_PTEN"/>
</dbReference>
<dbReference type="CDD" id="cd14509">
    <property type="entry name" value="PTP_PTEN"/>
    <property type="match status" value="1"/>
</dbReference>
<feature type="region of interest" description="Disordered" evidence="6">
    <location>
        <begin position="479"/>
        <end position="584"/>
    </location>
</feature>
<dbReference type="InterPro" id="IPR057023">
    <property type="entry name" value="PTP-SAK"/>
</dbReference>
<accession>A0A8S1EZ71</accession>
<dbReference type="PROSITE" id="PS51181">
    <property type="entry name" value="PPASE_TENSIN"/>
    <property type="match status" value="1"/>
</dbReference>
<feature type="compositionally biased region" description="Polar residues" evidence="6">
    <location>
        <begin position="758"/>
        <end position="795"/>
    </location>
</feature>
<dbReference type="GO" id="GO:0008285">
    <property type="term" value="P:negative regulation of cell population proliferation"/>
    <property type="evidence" value="ECO:0007669"/>
    <property type="project" value="TreeGrafter"/>
</dbReference>
<dbReference type="AlphaFoldDB" id="A0A8S1EZ71"/>
<comment type="caution">
    <text evidence="9">The sequence shown here is derived from an EMBL/GenBank/DDBJ whole genome shotgun (WGS) entry which is preliminary data.</text>
</comment>
<evidence type="ECO:0000259" key="7">
    <source>
        <dbReference type="PROSITE" id="PS50056"/>
    </source>
</evidence>
<dbReference type="InterPro" id="IPR029021">
    <property type="entry name" value="Prot-tyrosine_phosphatase-like"/>
</dbReference>